<reference evidence="1" key="1">
    <citation type="submission" date="2017-02" db="UniProtKB">
        <authorList>
            <consortium name="WormBaseParasite"/>
        </authorList>
    </citation>
    <scope>IDENTIFICATION</scope>
</reference>
<proteinExistence type="predicted"/>
<organism evidence="1">
    <name type="scientific">Rodentolepis nana</name>
    <name type="common">Dwarf tapeworm</name>
    <name type="synonym">Hymenolepis nana</name>
    <dbReference type="NCBI Taxonomy" id="102285"/>
    <lineage>
        <taxon>Eukaryota</taxon>
        <taxon>Metazoa</taxon>
        <taxon>Spiralia</taxon>
        <taxon>Lophotrochozoa</taxon>
        <taxon>Platyhelminthes</taxon>
        <taxon>Cestoda</taxon>
        <taxon>Eucestoda</taxon>
        <taxon>Cyclophyllidea</taxon>
        <taxon>Hymenolepididae</taxon>
        <taxon>Rodentolepis</taxon>
    </lineage>
</organism>
<sequence>LGANRVLQTGAGQRVCGISSWSSMSAVCGANPNTSAFTTIASASSQSITERVIVALGKFLLDSNQETRYPLHYFLSSYNSSL</sequence>
<protein>
    <submittedName>
        <fullName evidence="1">Peptidase_S8 domain-containing protein</fullName>
    </submittedName>
</protein>
<dbReference type="WBParaSite" id="HNAJ_0000662401-mRNA-1">
    <property type="protein sequence ID" value="HNAJ_0000662401-mRNA-1"/>
    <property type="gene ID" value="HNAJ_0000662401"/>
</dbReference>
<evidence type="ECO:0000313" key="1">
    <source>
        <dbReference type="WBParaSite" id="HNAJ_0000662401-mRNA-1"/>
    </source>
</evidence>
<name>A0A0R3THT3_RODNA</name>
<accession>A0A0R3THT3</accession>
<dbReference type="AlphaFoldDB" id="A0A0R3THT3"/>